<evidence type="ECO:0000313" key="3">
    <source>
        <dbReference type="Proteomes" id="UP001303046"/>
    </source>
</evidence>
<dbReference type="Proteomes" id="UP001303046">
    <property type="component" value="Unassembled WGS sequence"/>
</dbReference>
<proteinExistence type="predicted"/>
<feature type="region of interest" description="Disordered" evidence="1">
    <location>
        <begin position="172"/>
        <end position="197"/>
    </location>
</feature>
<sequence>MSSPYIYDYAEIDDLLLQKPQCSKKPFKHALPNATRVKRDWRCDRYFGHRFSNRKVACDQLPQFEPQVEYSLNKRKRWIEVGEHLRTSKSRNKPAVVTLCTPKRGSIWWNSDNGLEDMSKLTDRLILRAAQKGKSKNMTLLSVCNFDSKPTLHFSIIRCYNDTNYESQLLKYRRRSERQSRKTSSKPSRNPLLLDDI</sequence>
<evidence type="ECO:0000313" key="2">
    <source>
        <dbReference type="EMBL" id="KAK6751342.1"/>
    </source>
</evidence>
<feature type="compositionally biased region" description="Basic residues" evidence="1">
    <location>
        <begin position="172"/>
        <end position="184"/>
    </location>
</feature>
<name>A0ABR1DLL2_NECAM</name>
<evidence type="ECO:0000256" key="1">
    <source>
        <dbReference type="SAM" id="MobiDB-lite"/>
    </source>
</evidence>
<comment type="caution">
    <text evidence="2">The sequence shown here is derived from an EMBL/GenBank/DDBJ whole genome shotgun (WGS) entry which is preliminary data.</text>
</comment>
<organism evidence="2 3">
    <name type="scientific">Necator americanus</name>
    <name type="common">Human hookworm</name>
    <dbReference type="NCBI Taxonomy" id="51031"/>
    <lineage>
        <taxon>Eukaryota</taxon>
        <taxon>Metazoa</taxon>
        <taxon>Ecdysozoa</taxon>
        <taxon>Nematoda</taxon>
        <taxon>Chromadorea</taxon>
        <taxon>Rhabditida</taxon>
        <taxon>Rhabditina</taxon>
        <taxon>Rhabditomorpha</taxon>
        <taxon>Strongyloidea</taxon>
        <taxon>Ancylostomatidae</taxon>
        <taxon>Bunostominae</taxon>
        <taxon>Necator</taxon>
    </lineage>
</organism>
<gene>
    <name evidence="2" type="primary">Necator_chrIV.g16289</name>
    <name evidence="2" type="ORF">RB195_002993</name>
</gene>
<dbReference type="EMBL" id="JAVFWL010000004">
    <property type="protein sequence ID" value="KAK6751342.1"/>
    <property type="molecule type" value="Genomic_DNA"/>
</dbReference>
<keyword evidence="3" id="KW-1185">Reference proteome</keyword>
<protein>
    <submittedName>
        <fullName evidence="2">Uncharacterized protein</fullName>
    </submittedName>
</protein>
<accession>A0ABR1DLL2</accession>
<reference evidence="2 3" key="1">
    <citation type="submission" date="2023-08" db="EMBL/GenBank/DDBJ databases">
        <title>A Necator americanus chromosomal reference genome.</title>
        <authorList>
            <person name="Ilik V."/>
            <person name="Petrzelkova K.J."/>
            <person name="Pardy F."/>
            <person name="Fuh T."/>
            <person name="Niatou-Singa F.S."/>
            <person name="Gouil Q."/>
            <person name="Baker L."/>
            <person name="Ritchie M.E."/>
            <person name="Jex A.R."/>
            <person name="Gazzola D."/>
            <person name="Li H."/>
            <person name="Toshio Fujiwara R."/>
            <person name="Zhan B."/>
            <person name="Aroian R.V."/>
            <person name="Pafco B."/>
            <person name="Schwarz E.M."/>
        </authorList>
    </citation>
    <scope>NUCLEOTIDE SEQUENCE [LARGE SCALE GENOMIC DNA]</scope>
    <source>
        <strain evidence="2 3">Aroian</strain>
        <tissue evidence="2">Whole animal</tissue>
    </source>
</reference>